<dbReference type="InterPro" id="IPR000055">
    <property type="entry name" value="Restrct_endonuc_typeI_TRD"/>
</dbReference>
<dbReference type="Gene3D" id="3.90.220.20">
    <property type="entry name" value="DNA methylase specificity domains"/>
    <property type="match status" value="2"/>
</dbReference>
<keyword evidence="4" id="KW-0175">Coiled coil</keyword>
<evidence type="ECO:0000313" key="7">
    <source>
        <dbReference type="Proteomes" id="UP000287470"/>
    </source>
</evidence>
<comment type="similarity">
    <text evidence="1">Belongs to the type-I restriction system S methylase family.</text>
</comment>
<dbReference type="PANTHER" id="PTHR30408">
    <property type="entry name" value="TYPE-1 RESTRICTION ENZYME ECOKI SPECIFICITY PROTEIN"/>
    <property type="match status" value="1"/>
</dbReference>
<accession>A0A430FVI2</accession>
<protein>
    <submittedName>
        <fullName evidence="6">Restriction endonuclease S subunit</fullName>
    </submittedName>
</protein>
<feature type="domain" description="Type I restriction modification DNA specificity" evidence="5">
    <location>
        <begin position="18"/>
        <end position="174"/>
    </location>
</feature>
<proteinExistence type="inferred from homology"/>
<evidence type="ECO:0000256" key="2">
    <source>
        <dbReference type="ARBA" id="ARBA00022747"/>
    </source>
</evidence>
<organism evidence="6 7">
    <name type="scientific">Bifidobacterium samirii</name>
    <dbReference type="NCBI Taxonomy" id="2306974"/>
    <lineage>
        <taxon>Bacteria</taxon>
        <taxon>Bacillati</taxon>
        <taxon>Actinomycetota</taxon>
        <taxon>Actinomycetes</taxon>
        <taxon>Bifidobacteriales</taxon>
        <taxon>Bifidobacteriaceae</taxon>
        <taxon>Bifidobacterium</taxon>
    </lineage>
</organism>
<dbReference type="AlphaFoldDB" id="A0A430FVI2"/>
<keyword evidence="6" id="KW-0540">Nuclease</keyword>
<keyword evidence="6" id="KW-0255">Endonuclease</keyword>
<feature type="domain" description="Type I restriction modification DNA specificity" evidence="5">
    <location>
        <begin position="313"/>
        <end position="387"/>
    </location>
</feature>
<dbReference type="REBASE" id="384630">
    <property type="entry name" value="S.Bsa2033BORF644P"/>
</dbReference>
<dbReference type="PANTHER" id="PTHR30408:SF12">
    <property type="entry name" value="TYPE I RESTRICTION ENZYME MJAVIII SPECIFICITY SUBUNIT"/>
    <property type="match status" value="1"/>
</dbReference>
<evidence type="ECO:0000313" key="6">
    <source>
        <dbReference type="EMBL" id="RSX57795.1"/>
    </source>
</evidence>
<evidence type="ECO:0000256" key="4">
    <source>
        <dbReference type="SAM" id="Coils"/>
    </source>
</evidence>
<dbReference type="RefSeq" id="WP_125967913.1">
    <property type="nucleotide sequence ID" value="NZ_QXGK01000004.1"/>
</dbReference>
<keyword evidence="3" id="KW-0238">DNA-binding</keyword>
<comment type="caution">
    <text evidence="6">The sequence shown here is derived from an EMBL/GenBank/DDBJ whole genome shotgun (WGS) entry which is preliminary data.</text>
</comment>
<sequence>MIKPTLRFKADDGSEYPEWSNGELGSVAFITMGQSPESSSYNTVGEGKPLVQGNADMCERKTCPTRFTRQVTKLAYEGDIIISVRAPVGLVGRADRDICCGRGVAAVRVKPGYDQEFLYQLFQRIERTWDSVAQGGTFTAISRNDISGRGIVVPSLPEQRKIVALLSSVDDVIAAQTAEVAAWEERKKGVMQKLFSQEVRFKDDDGSEYPAWEKMSYADTFVGLNNNTFSRDYLNYEGGPAKNIHYGDVLVKYGACVDVRNADVPFVNDDAAWDKYDKLQDGDVVIADTAEDDTVGKAVEVECVGDLNVVSGLHTIACRPQREFSRHFLGYYLNSDAFHDQLRPFMQGIKVTSISKTNIALTSIIIPSLSEQRKIADCLSSLDEVIAKAKDELAKWRELKKGLLQQMFV</sequence>
<evidence type="ECO:0000256" key="3">
    <source>
        <dbReference type="ARBA" id="ARBA00023125"/>
    </source>
</evidence>
<dbReference type="Pfam" id="PF01420">
    <property type="entry name" value="Methylase_S"/>
    <property type="match status" value="2"/>
</dbReference>
<dbReference type="GO" id="GO:0003677">
    <property type="term" value="F:DNA binding"/>
    <property type="evidence" value="ECO:0007669"/>
    <property type="project" value="UniProtKB-KW"/>
</dbReference>
<dbReference type="InterPro" id="IPR052021">
    <property type="entry name" value="Type-I_RS_S_subunit"/>
</dbReference>
<evidence type="ECO:0000259" key="5">
    <source>
        <dbReference type="Pfam" id="PF01420"/>
    </source>
</evidence>
<dbReference type="SUPFAM" id="SSF116734">
    <property type="entry name" value="DNA methylase specificity domain"/>
    <property type="match status" value="2"/>
</dbReference>
<gene>
    <name evidence="6" type="ORF">D2E24_0643</name>
</gene>
<name>A0A430FVI2_9BIFI</name>
<dbReference type="GO" id="GO:0004519">
    <property type="term" value="F:endonuclease activity"/>
    <property type="evidence" value="ECO:0007669"/>
    <property type="project" value="UniProtKB-KW"/>
</dbReference>
<dbReference type="EMBL" id="QXGK01000004">
    <property type="protein sequence ID" value="RSX57795.1"/>
    <property type="molecule type" value="Genomic_DNA"/>
</dbReference>
<keyword evidence="2" id="KW-0680">Restriction system</keyword>
<feature type="coiled-coil region" evidence="4">
    <location>
        <begin position="379"/>
        <end position="406"/>
    </location>
</feature>
<dbReference type="GO" id="GO:0009307">
    <property type="term" value="P:DNA restriction-modification system"/>
    <property type="evidence" value="ECO:0007669"/>
    <property type="project" value="UniProtKB-KW"/>
</dbReference>
<keyword evidence="6" id="KW-0378">Hydrolase</keyword>
<reference evidence="6 7" key="1">
    <citation type="submission" date="2018-09" db="EMBL/GenBank/DDBJ databases">
        <title>Characterization of the phylogenetic diversity of five novel species belonging to the genus Bifidobacterium.</title>
        <authorList>
            <person name="Lugli G.A."/>
            <person name="Duranti S."/>
            <person name="Milani C."/>
        </authorList>
    </citation>
    <scope>NUCLEOTIDE SEQUENCE [LARGE SCALE GENOMIC DNA]</scope>
    <source>
        <strain evidence="6 7">2033B</strain>
    </source>
</reference>
<dbReference type="Proteomes" id="UP000287470">
    <property type="component" value="Unassembled WGS sequence"/>
</dbReference>
<dbReference type="InterPro" id="IPR044946">
    <property type="entry name" value="Restrct_endonuc_typeI_TRD_sf"/>
</dbReference>
<dbReference type="OrthoDB" id="3197085at2"/>
<evidence type="ECO:0000256" key="1">
    <source>
        <dbReference type="ARBA" id="ARBA00010923"/>
    </source>
</evidence>
<keyword evidence="7" id="KW-1185">Reference proteome</keyword>